<dbReference type="EMBL" id="DQIR01061011">
    <property type="protein sequence ID" value="HDA16487.1"/>
    <property type="molecule type" value="Transcribed_RNA"/>
</dbReference>
<dbReference type="EMBL" id="DQIR01063454">
    <property type="protein sequence ID" value="HDA18930.1"/>
    <property type="molecule type" value="Transcribed_RNA"/>
</dbReference>
<reference evidence="2" key="1">
    <citation type="journal article" date="2019" name="PeerJ">
        <title>Genes of the pig, Sus scrofa, reconstructed with EvidentialGene.</title>
        <authorList>
            <person name="Gilbert D.G."/>
        </authorList>
    </citation>
    <scope>NUCLEOTIDE SEQUENCE</scope>
</reference>
<protein>
    <submittedName>
        <fullName evidence="2">Thrombospondin-1</fullName>
    </submittedName>
    <submittedName>
        <fullName evidence="1">WD repeat domain phosphoinositide-interacting protein 2 isoform X1</fullName>
    </submittedName>
</protein>
<proteinExistence type="predicted"/>
<accession>A0A480H3F1</accession>
<evidence type="ECO:0000313" key="2">
    <source>
        <dbReference type="EMBL" id="HDA18930.1"/>
    </source>
</evidence>
<dbReference type="AlphaFoldDB" id="A0A480H3F1"/>
<sequence length="129" mass="14387">MNAASEPTTLSYFSRDVSNCCLKKHLHAAECEVLSKHSAFGQHIHLCILNSYQDSPSLQKAPSYPHPHHSQLASALHRRQAAFWVCVLWFSFACPTSKRCRVCSLNEVPFARSSVVRFAHVVVSPLPGL</sequence>
<organism evidence="2">
    <name type="scientific">Sus scrofa</name>
    <name type="common">Pig</name>
    <dbReference type="NCBI Taxonomy" id="9823"/>
    <lineage>
        <taxon>Eukaryota</taxon>
        <taxon>Metazoa</taxon>
        <taxon>Chordata</taxon>
        <taxon>Craniata</taxon>
        <taxon>Vertebrata</taxon>
        <taxon>Euteleostomi</taxon>
        <taxon>Mammalia</taxon>
        <taxon>Eutheria</taxon>
        <taxon>Laurasiatheria</taxon>
        <taxon>Artiodactyla</taxon>
        <taxon>Suina</taxon>
        <taxon>Suidae</taxon>
        <taxon>Sus</taxon>
    </lineage>
</organism>
<evidence type="ECO:0000313" key="1">
    <source>
        <dbReference type="EMBL" id="HDA16487.1"/>
    </source>
</evidence>
<name>A0A480H3F1_PIG</name>